<evidence type="ECO:0000313" key="3">
    <source>
        <dbReference type="Proteomes" id="UP000799753"/>
    </source>
</evidence>
<dbReference type="PANTHER" id="PTHR47843:SF5">
    <property type="entry name" value="BTB_POZ DOMAIN PROTEIN"/>
    <property type="match status" value="1"/>
</dbReference>
<accession>A0A6A6S9V3</accession>
<evidence type="ECO:0008006" key="4">
    <source>
        <dbReference type="Google" id="ProtNLM"/>
    </source>
</evidence>
<dbReference type="SUPFAM" id="SSF54695">
    <property type="entry name" value="POZ domain"/>
    <property type="match status" value="1"/>
</dbReference>
<evidence type="ECO:0000313" key="2">
    <source>
        <dbReference type="EMBL" id="KAF2643513.1"/>
    </source>
</evidence>
<dbReference type="OrthoDB" id="9997739at2759"/>
<dbReference type="Proteomes" id="UP000799753">
    <property type="component" value="Unassembled WGS sequence"/>
</dbReference>
<dbReference type="PANTHER" id="PTHR47843">
    <property type="entry name" value="BTB DOMAIN-CONTAINING PROTEIN-RELATED"/>
    <property type="match status" value="1"/>
</dbReference>
<feature type="compositionally biased region" description="Basic and acidic residues" evidence="1">
    <location>
        <begin position="93"/>
        <end position="107"/>
    </location>
</feature>
<dbReference type="InterPro" id="IPR011333">
    <property type="entry name" value="SKP1/BTB/POZ_sf"/>
</dbReference>
<sequence length="295" mass="34374">MTPSFAKMIESPQFTFLVGKAKEPVVISAAAMAALSRPFDCMINGSMKEAQDQLAEIPDIDKDDFLRLCEFAYYRDYSIPSTPSEEGDAALDNDEKSDLDLEKKRRQEDEIKRADGMPLIQRHLSRTYNVADSFRSRFSKDMTLRNDLRVACRYTLLAHAKLYVLADRYLIPALKELALHKLRCDLRHTMFIHDTKAGEDFTEVVWFAYSTYNVPDRDPHTPINDLRQLLVEFIVLSIRWIESKQCFTDLFQYGGQFAFDFWETFRSEDLRIKKQITRKEKCTCPVSLRVRGKHQ</sequence>
<organism evidence="2 3">
    <name type="scientific">Massarina eburnea CBS 473.64</name>
    <dbReference type="NCBI Taxonomy" id="1395130"/>
    <lineage>
        <taxon>Eukaryota</taxon>
        <taxon>Fungi</taxon>
        <taxon>Dikarya</taxon>
        <taxon>Ascomycota</taxon>
        <taxon>Pezizomycotina</taxon>
        <taxon>Dothideomycetes</taxon>
        <taxon>Pleosporomycetidae</taxon>
        <taxon>Pleosporales</taxon>
        <taxon>Massarineae</taxon>
        <taxon>Massarinaceae</taxon>
        <taxon>Massarina</taxon>
    </lineage>
</organism>
<feature type="region of interest" description="Disordered" evidence="1">
    <location>
        <begin position="83"/>
        <end position="107"/>
    </location>
</feature>
<protein>
    <recommendedName>
        <fullName evidence="4">BTB domain-containing protein</fullName>
    </recommendedName>
</protein>
<reference evidence="2" key="1">
    <citation type="journal article" date="2020" name="Stud. Mycol.">
        <title>101 Dothideomycetes genomes: a test case for predicting lifestyles and emergence of pathogens.</title>
        <authorList>
            <person name="Haridas S."/>
            <person name="Albert R."/>
            <person name="Binder M."/>
            <person name="Bloem J."/>
            <person name="Labutti K."/>
            <person name="Salamov A."/>
            <person name="Andreopoulos B."/>
            <person name="Baker S."/>
            <person name="Barry K."/>
            <person name="Bills G."/>
            <person name="Bluhm B."/>
            <person name="Cannon C."/>
            <person name="Castanera R."/>
            <person name="Culley D."/>
            <person name="Daum C."/>
            <person name="Ezra D."/>
            <person name="Gonzalez J."/>
            <person name="Henrissat B."/>
            <person name="Kuo A."/>
            <person name="Liang C."/>
            <person name="Lipzen A."/>
            <person name="Lutzoni F."/>
            <person name="Magnuson J."/>
            <person name="Mondo S."/>
            <person name="Nolan M."/>
            <person name="Ohm R."/>
            <person name="Pangilinan J."/>
            <person name="Park H.-J."/>
            <person name="Ramirez L."/>
            <person name="Alfaro M."/>
            <person name="Sun H."/>
            <person name="Tritt A."/>
            <person name="Yoshinaga Y."/>
            <person name="Zwiers L.-H."/>
            <person name="Turgeon B."/>
            <person name="Goodwin S."/>
            <person name="Spatafora J."/>
            <person name="Crous P."/>
            <person name="Grigoriev I."/>
        </authorList>
    </citation>
    <scope>NUCLEOTIDE SEQUENCE</scope>
    <source>
        <strain evidence="2">CBS 473.64</strain>
    </source>
</reference>
<keyword evidence="3" id="KW-1185">Reference proteome</keyword>
<gene>
    <name evidence="2" type="ORF">P280DRAFT_254752</name>
</gene>
<dbReference type="EMBL" id="MU006780">
    <property type="protein sequence ID" value="KAF2643513.1"/>
    <property type="molecule type" value="Genomic_DNA"/>
</dbReference>
<evidence type="ECO:0000256" key="1">
    <source>
        <dbReference type="SAM" id="MobiDB-lite"/>
    </source>
</evidence>
<name>A0A6A6S9V3_9PLEO</name>
<proteinExistence type="predicted"/>
<dbReference type="Gene3D" id="3.30.710.10">
    <property type="entry name" value="Potassium Channel Kv1.1, Chain A"/>
    <property type="match status" value="1"/>
</dbReference>
<dbReference type="AlphaFoldDB" id="A0A6A6S9V3"/>